<evidence type="ECO:0000313" key="6">
    <source>
        <dbReference type="Proteomes" id="UP000000707"/>
    </source>
</evidence>
<evidence type="ECO:0000313" key="5">
    <source>
        <dbReference type="EMBL" id="EGV66630.1"/>
    </source>
</evidence>
<name>G3AWV7_CANTC</name>
<sequence length="293" mass="33482">MFGLQKYIRPFSMHKCVCGPRSRMPSALEWYYPTTSLVWKKHASLAPSSLSQVKNCEQYLQHCHTNNVSFTSTVFRGTLYEYASKAFLEDKLKCFDLVRKGGAFDNGIDLVGKWDLSHFFKLNETDIKAAKVLRSRAKVIPIITNSKELHELKNTKSTKKNISIKHDINILVQCKNHRTKIKASILRELVGIYSQYIKNDDDKNSTFMVLMSPSPLSKQAHSIIDQTSIPLIHIILSPLELSSHDTSIDNSVIDSWDGGVVQSIYLNSYSKILLKYLNIELEFQKLKSYIMLS</sequence>
<evidence type="ECO:0000256" key="1">
    <source>
        <dbReference type="ARBA" id="ARBA00004173"/>
    </source>
</evidence>
<dbReference type="PANTHER" id="PTHR28133">
    <property type="entry name" value="REQUIRED FOR RESPIRATORY GROWTH PROTEIN 7, MITOCHONDRIAL"/>
    <property type="match status" value="1"/>
</dbReference>
<proteinExistence type="inferred from homology"/>
<evidence type="ECO:0000256" key="2">
    <source>
        <dbReference type="ARBA" id="ARBA00009554"/>
    </source>
</evidence>
<comment type="subcellular location">
    <subcellularLocation>
        <location evidence="1">Mitochondrion</location>
    </subcellularLocation>
</comment>
<dbReference type="GO" id="GO:0005739">
    <property type="term" value="C:mitochondrion"/>
    <property type="evidence" value="ECO:0007669"/>
    <property type="project" value="UniProtKB-SubCell"/>
</dbReference>
<comment type="similarity">
    <text evidence="2">Belongs to the RRG7 family.</text>
</comment>
<dbReference type="OrthoDB" id="20734at2759"/>
<organism evidence="6">
    <name type="scientific">Candida tenuis (strain ATCC 10573 / BCRC 21748 / CBS 615 / JCM 9827 / NBRC 10315 / NRRL Y-1498 / VKM Y-70)</name>
    <name type="common">Yeast</name>
    <name type="synonym">Yamadazyma tenuis</name>
    <dbReference type="NCBI Taxonomy" id="590646"/>
    <lineage>
        <taxon>Eukaryota</taxon>
        <taxon>Fungi</taxon>
        <taxon>Dikarya</taxon>
        <taxon>Ascomycota</taxon>
        <taxon>Saccharomycotina</taxon>
        <taxon>Pichiomycetes</taxon>
        <taxon>Debaryomycetaceae</taxon>
        <taxon>Yamadazyma</taxon>
    </lineage>
</organism>
<dbReference type="InterPro" id="IPR018828">
    <property type="entry name" value="RRG7"/>
</dbReference>
<keyword evidence="4" id="KW-0496">Mitochondrion</keyword>
<dbReference type="AlphaFoldDB" id="G3AWV7"/>
<dbReference type="Pfam" id="PF10356">
    <property type="entry name" value="RRG7"/>
    <property type="match status" value="1"/>
</dbReference>
<evidence type="ECO:0000256" key="4">
    <source>
        <dbReference type="ARBA" id="ARBA00023128"/>
    </source>
</evidence>
<dbReference type="Proteomes" id="UP000000707">
    <property type="component" value="Unassembled WGS sequence"/>
</dbReference>
<dbReference type="HOGENOM" id="CLU_085105_0_0_1"/>
<dbReference type="EMBL" id="GL996510">
    <property type="protein sequence ID" value="EGV66630.1"/>
    <property type="molecule type" value="Genomic_DNA"/>
</dbReference>
<dbReference type="KEGG" id="cten:18248592"/>
<dbReference type="PANTHER" id="PTHR28133:SF1">
    <property type="entry name" value="REQUIRED FOR RESPIRATORY GROWTH PROTEIN 7, MITOCHONDRIAL"/>
    <property type="match status" value="1"/>
</dbReference>
<dbReference type="GeneID" id="18248592"/>
<gene>
    <name evidence="5" type="ORF">CANTEDRAFT_117734</name>
</gene>
<reference evidence="5 6" key="1">
    <citation type="journal article" date="2011" name="Proc. Natl. Acad. Sci. U.S.A.">
        <title>Comparative genomics of xylose-fermenting fungi for enhanced biofuel production.</title>
        <authorList>
            <person name="Wohlbach D.J."/>
            <person name="Kuo A."/>
            <person name="Sato T.K."/>
            <person name="Potts K.M."/>
            <person name="Salamov A.A."/>
            <person name="LaButti K.M."/>
            <person name="Sun H."/>
            <person name="Clum A."/>
            <person name="Pangilinan J.L."/>
            <person name="Lindquist E.A."/>
            <person name="Lucas S."/>
            <person name="Lapidus A."/>
            <person name="Jin M."/>
            <person name="Gunawan C."/>
            <person name="Balan V."/>
            <person name="Dale B.E."/>
            <person name="Jeffries T.W."/>
            <person name="Zinkel R."/>
            <person name="Barry K.W."/>
            <person name="Grigoriev I.V."/>
            <person name="Gasch A.P."/>
        </authorList>
    </citation>
    <scope>NUCLEOTIDE SEQUENCE [LARGE SCALE GENOMIC DNA]</scope>
    <source>
        <strain evidence="6">ATCC 10573 / BCRC 21748 / CBS 615 / JCM 9827 / NBRC 10315 / NRRL Y-1498 / VKM Y-70</strain>
    </source>
</reference>
<dbReference type="eggNOG" id="ENOG502RZ1Q">
    <property type="taxonomic scope" value="Eukaryota"/>
</dbReference>
<accession>G3AWV7</accession>
<protein>
    <recommendedName>
        <fullName evidence="3">Required for respiratory growth protein 7, mitochondrial</fullName>
    </recommendedName>
</protein>
<keyword evidence="6" id="KW-1185">Reference proteome</keyword>
<evidence type="ECO:0000256" key="3">
    <source>
        <dbReference type="ARBA" id="ARBA00014638"/>
    </source>
</evidence>